<dbReference type="AlphaFoldDB" id="A0A0F9EC94"/>
<proteinExistence type="predicted"/>
<protein>
    <submittedName>
        <fullName evidence="1">Uncharacterized protein</fullName>
    </submittedName>
</protein>
<gene>
    <name evidence="1" type="ORF">LCGC14_2171230</name>
</gene>
<evidence type="ECO:0000313" key="1">
    <source>
        <dbReference type="EMBL" id="KKL63826.1"/>
    </source>
</evidence>
<reference evidence="1" key="1">
    <citation type="journal article" date="2015" name="Nature">
        <title>Complex archaea that bridge the gap between prokaryotes and eukaryotes.</title>
        <authorList>
            <person name="Spang A."/>
            <person name="Saw J.H."/>
            <person name="Jorgensen S.L."/>
            <person name="Zaremba-Niedzwiedzka K."/>
            <person name="Martijn J."/>
            <person name="Lind A.E."/>
            <person name="van Eijk R."/>
            <person name="Schleper C."/>
            <person name="Guy L."/>
            <person name="Ettema T.J."/>
        </authorList>
    </citation>
    <scope>NUCLEOTIDE SEQUENCE</scope>
</reference>
<name>A0A0F9EC94_9ZZZZ</name>
<dbReference type="EMBL" id="LAZR01028036">
    <property type="protein sequence ID" value="KKL63826.1"/>
    <property type="molecule type" value="Genomic_DNA"/>
</dbReference>
<feature type="non-terminal residue" evidence="1">
    <location>
        <position position="1"/>
    </location>
</feature>
<sequence>LGADQPHDLLDLVLQCRRRVVEQQMGLVEEEDQLGKAYDGQLVPRLAG</sequence>
<accession>A0A0F9EC94</accession>
<organism evidence="1">
    <name type="scientific">marine sediment metagenome</name>
    <dbReference type="NCBI Taxonomy" id="412755"/>
    <lineage>
        <taxon>unclassified sequences</taxon>
        <taxon>metagenomes</taxon>
        <taxon>ecological metagenomes</taxon>
    </lineage>
</organism>
<comment type="caution">
    <text evidence="1">The sequence shown here is derived from an EMBL/GenBank/DDBJ whole genome shotgun (WGS) entry which is preliminary data.</text>
</comment>